<dbReference type="Proteomes" id="UP000218387">
    <property type="component" value="Chromosome"/>
</dbReference>
<organism evidence="1 2">
    <name type="scientific">Eubacterium maltosivorans</name>
    <dbReference type="NCBI Taxonomy" id="2041044"/>
    <lineage>
        <taxon>Bacteria</taxon>
        <taxon>Bacillati</taxon>
        <taxon>Bacillota</taxon>
        <taxon>Clostridia</taxon>
        <taxon>Eubacteriales</taxon>
        <taxon>Eubacteriaceae</taxon>
        <taxon>Eubacterium</taxon>
    </lineage>
</organism>
<dbReference type="EMBL" id="CP029487">
    <property type="protein sequence ID" value="QCT71153.1"/>
    <property type="molecule type" value="Genomic_DNA"/>
</dbReference>
<name>A0A4P9C6W6_EUBML</name>
<keyword evidence="2" id="KW-1185">Reference proteome</keyword>
<sequence>MTKTMRKVAENMSSVKKEIENIIQSGKNIGKAYKDTGVAVGKSYAKAGIKTAEIFKNLYDSETEESEDRHPAKK</sequence>
<protein>
    <submittedName>
        <fullName evidence="1">Uncharacterized protein</fullName>
    </submittedName>
</protein>
<accession>A0A4P9C6W6</accession>
<evidence type="ECO:0000313" key="2">
    <source>
        <dbReference type="Proteomes" id="UP000218387"/>
    </source>
</evidence>
<reference evidence="1 2" key="1">
    <citation type="submission" date="2018-05" db="EMBL/GenBank/DDBJ databases">
        <title>Genome comparison of Eubacterium sp.</title>
        <authorList>
            <person name="Feng Y."/>
            <person name="Sanchez-Andrea I."/>
            <person name="Stams A.J.M."/>
            <person name="De Vos W.M."/>
        </authorList>
    </citation>
    <scope>NUCLEOTIDE SEQUENCE [LARGE SCALE GENOMIC DNA]</scope>
    <source>
        <strain evidence="1 2">YI</strain>
    </source>
</reference>
<proteinExistence type="predicted"/>
<gene>
    <name evidence="1" type="ORF">CPZ25_007375</name>
</gene>
<dbReference type="KEGG" id="emt:CPZ25_007375"/>
<dbReference type="AlphaFoldDB" id="A0A4P9C6W6"/>
<evidence type="ECO:0000313" key="1">
    <source>
        <dbReference type="EMBL" id="QCT71153.1"/>
    </source>
</evidence>